<evidence type="ECO:0000313" key="2">
    <source>
        <dbReference type="EMBL" id="GEL02347.1"/>
    </source>
</evidence>
<dbReference type="SUPFAM" id="SSF54909">
    <property type="entry name" value="Dimeric alpha+beta barrel"/>
    <property type="match status" value="1"/>
</dbReference>
<dbReference type="RefSeq" id="WP_147093450.1">
    <property type="nucleotide sequence ID" value="NZ_BJVC01000003.1"/>
</dbReference>
<dbReference type="PANTHER" id="PTHR33336:SF1">
    <property type="entry name" value="(4S)-4-HYDROXY-5-PHOSPHONOOXYPENTANE-2,3-DIONE ISOMERASE"/>
    <property type="match status" value="1"/>
</dbReference>
<organism evidence="2 3">
    <name type="scientific">Swaminathania salitolerans</name>
    <dbReference type="NCBI Taxonomy" id="182838"/>
    <lineage>
        <taxon>Bacteria</taxon>
        <taxon>Pseudomonadati</taxon>
        <taxon>Pseudomonadota</taxon>
        <taxon>Alphaproteobacteria</taxon>
        <taxon>Acetobacterales</taxon>
        <taxon>Acetobacteraceae</taxon>
        <taxon>Swaminathania</taxon>
    </lineage>
</organism>
<evidence type="ECO:0000259" key="1">
    <source>
        <dbReference type="PROSITE" id="PS51725"/>
    </source>
</evidence>
<keyword evidence="2" id="KW-0503">Monooxygenase</keyword>
<dbReference type="InterPro" id="IPR011008">
    <property type="entry name" value="Dimeric_a/b-barrel"/>
</dbReference>
<gene>
    <name evidence="2" type="ORF">SSA02_15100</name>
</gene>
<dbReference type="AlphaFoldDB" id="A0A511BPU4"/>
<dbReference type="Gene3D" id="3.30.70.100">
    <property type="match status" value="1"/>
</dbReference>
<dbReference type="OrthoDB" id="9812754at2"/>
<dbReference type="GO" id="GO:0005829">
    <property type="term" value="C:cytosol"/>
    <property type="evidence" value="ECO:0007669"/>
    <property type="project" value="TreeGrafter"/>
</dbReference>
<dbReference type="PANTHER" id="PTHR33336">
    <property type="entry name" value="QUINOL MONOOXYGENASE YGIN-RELATED"/>
    <property type="match status" value="1"/>
</dbReference>
<proteinExistence type="predicted"/>
<sequence length="100" mass="11531">MSQHFTVIAEFAAPKVNFDAFLDICRFDSERSLADEEGCLAFDVLTQEDAPDIIVLHEVYTSRAAFDIHLKTPHFETFATALRDLGIEERNVRFFTRRHP</sequence>
<keyword evidence="2" id="KW-0560">Oxidoreductase</keyword>
<evidence type="ECO:0000313" key="3">
    <source>
        <dbReference type="Proteomes" id="UP000321405"/>
    </source>
</evidence>
<dbReference type="Proteomes" id="UP000321405">
    <property type="component" value="Unassembled WGS sequence"/>
</dbReference>
<dbReference type="PROSITE" id="PS51725">
    <property type="entry name" value="ABM"/>
    <property type="match status" value="1"/>
</dbReference>
<dbReference type="GO" id="GO:0004497">
    <property type="term" value="F:monooxygenase activity"/>
    <property type="evidence" value="ECO:0007669"/>
    <property type="project" value="UniProtKB-KW"/>
</dbReference>
<accession>A0A511BPU4</accession>
<dbReference type="InterPro" id="IPR007138">
    <property type="entry name" value="ABM_dom"/>
</dbReference>
<dbReference type="InterPro" id="IPR050744">
    <property type="entry name" value="AI-2_Isomerase_LsrG"/>
</dbReference>
<feature type="domain" description="ABM" evidence="1">
    <location>
        <begin position="5"/>
        <end position="94"/>
    </location>
</feature>
<dbReference type="EMBL" id="BJVC01000003">
    <property type="protein sequence ID" value="GEL02347.1"/>
    <property type="molecule type" value="Genomic_DNA"/>
</dbReference>
<name>A0A511BPU4_9PROT</name>
<comment type="caution">
    <text evidence="2">The sequence shown here is derived from an EMBL/GenBank/DDBJ whole genome shotgun (WGS) entry which is preliminary data.</text>
</comment>
<reference evidence="2 3" key="1">
    <citation type="submission" date="2019-07" db="EMBL/GenBank/DDBJ databases">
        <title>Whole genome shotgun sequence of Swaminathania salitolerans NBRC 104436.</title>
        <authorList>
            <person name="Hosoyama A."/>
            <person name="Uohara A."/>
            <person name="Ohji S."/>
            <person name="Ichikawa N."/>
        </authorList>
    </citation>
    <scope>NUCLEOTIDE SEQUENCE [LARGE SCALE GENOMIC DNA]</scope>
    <source>
        <strain evidence="2 3">NBRC 104436</strain>
    </source>
</reference>
<dbReference type="Pfam" id="PF03992">
    <property type="entry name" value="ABM"/>
    <property type="match status" value="1"/>
</dbReference>
<keyword evidence="3" id="KW-1185">Reference proteome</keyword>
<protein>
    <submittedName>
        <fullName evidence="2">Antibiotic biosynthesis monooxygenase</fullName>
    </submittedName>
</protein>